<comment type="caution">
    <text evidence="4">The sequence shown here is derived from an EMBL/GenBank/DDBJ whole genome shotgun (WGS) entry which is preliminary data.</text>
</comment>
<dbReference type="PANTHER" id="PTHR45642">
    <property type="entry name" value="GDSL ESTERASE/LIPASE EXL3"/>
    <property type="match status" value="1"/>
</dbReference>
<name>A0AAD4JQP3_PERFH</name>
<dbReference type="SUPFAM" id="SSF52266">
    <property type="entry name" value="SGNH hydrolase"/>
    <property type="match status" value="1"/>
</dbReference>
<dbReference type="InterPro" id="IPR035669">
    <property type="entry name" value="SGNH_plant_lipase-like"/>
</dbReference>
<comment type="similarity">
    <text evidence="1">Belongs to the 'GDSL' lipolytic enzyme family.</text>
</comment>
<dbReference type="GO" id="GO:0016298">
    <property type="term" value="F:lipase activity"/>
    <property type="evidence" value="ECO:0007669"/>
    <property type="project" value="InterPro"/>
</dbReference>
<organism evidence="4 5">
    <name type="scientific">Perilla frutescens var. hirtella</name>
    <name type="common">Perilla citriodora</name>
    <name type="synonym">Perilla setoyensis</name>
    <dbReference type="NCBI Taxonomy" id="608512"/>
    <lineage>
        <taxon>Eukaryota</taxon>
        <taxon>Viridiplantae</taxon>
        <taxon>Streptophyta</taxon>
        <taxon>Embryophyta</taxon>
        <taxon>Tracheophyta</taxon>
        <taxon>Spermatophyta</taxon>
        <taxon>Magnoliopsida</taxon>
        <taxon>eudicotyledons</taxon>
        <taxon>Gunneridae</taxon>
        <taxon>Pentapetalae</taxon>
        <taxon>asterids</taxon>
        <taxon>lamiids</taxon>
        <taxon>Lamiales</taxon>
        <taxon>Lamiaceae</taxon>
        <taxon>Nepetoideae</taxon>
        <taxon>Elsholtzieae</taxon>
        <taxon>Perilla</taxon>
    </lineage>
</organism>
<dbReference type="GO" id="GO:0006629">
    <property type="term" value="P:lipid metabolic process"/>
    <property type="evidence" value="ECO:0007669"/>
    <property type="project" value="InterPro"/>
</dbReference>
<evidence type="ECO:0008006" key="6">
    <source>
        <dbReference type="Google" id="ProtNLM"/>
    </source>
</evidence>
<dbReference type="EMBL" id="SDAM02000018">
    <property type="protein sequence ID" value="KAH6837375.1"/>
    <property type="molecule type" value="Genomic_DNA"/>
</dbReference>
<dbReference type="Gene3D" id="3.40.50.1110">
    <property type="entry name" value="SGNH hydrolase"/>
    <property type="match status" value="1"/>
</dbReference>
<dbReference type="AlphaFoldDB" id="A0AAD4JQP3"/>
<dbReference type="InterPro" id="IPR036514">
    <property type="entry name" value="SGNH_hydro_sf"/>
</dbReference>
<sequence>MEHNNRYLLLLLLSVVTLHFLAFRSNAATNLSAIYAFGDSVFDAGNNNKLPTLCLANHEPYGINFPGKIPSGRFTNGKLPADMLIKDLGIKDFLPAYLDPAVTASDILTGVTFASSCSGLDDLTAGMVGVLSMEAQFSNFEKAFKEMEGKFGLQKAGRAVQNALFLVSGGANDMMDNYYALPLRRIYSVSAYHDILLSNLHTFIQKLTNRGAKRLAVIGMPPLGCLPVDVTIESFNSSDKLNKRRCKRQHNLEAQSYNSKLRAFVTKMLVEMPGIKIAYMDIYNPMMQMIRNPNLFGLNTTLEGCCGTGSLELGPFCTILARTCENPSKYLFWDAAHPTQATYQVLLQKFKYNVLPTLLK</sequence>
<evidence type="ECO:0000256" key="2">
    <source>
        <dbReference type="ARBA" id="ARBA00022729"/>
    </source>
</evidence>
<dbReference type="PROSITE" id="PS01098">
    <property type="entry name" value="LIPASE_GDSL_SER"/>
    <property type="match status" value="1"/>
</dbReference>
<evidence type="ECO:0000256" key="1">
    <source>
        <dbReference type="ARBA" id="ARBA00008668"/>
    </source>
</evidence>
<evidence type="ECO:0000313" key="4">
    <source>
        <dbReference type="EMBL" id="KAH6837375.1"/>
    </source>
</evidence>
<evidence type="ECO:0000256" key="3">
    <source>
        <dbReference type="SAM" id="SignalP"/>
    </source>
</evidence>
<keyword evidence="2 3" id="KW-0732">Signal</keyword>
<protein>
    <recommendedName>
        <fullName evidence="6">GDSL esterase/lipase</fullName>
    </recommendedName>
</protein>
<dbReference type="CDD" id="cd01837">
    <property type="entry name" value="SGNH_plant_lipase_like"/>
    <property type="match status" value="1"/>
</dbReference>
<gene>
    <name evidence="4" type="ORF">C2S53_010777</name>
</gene>
<dbReference type="InterPro" id="IPR001087">
    <property type="entry name" value="GDSL"/>
</dbReference>
<dbReference type="InterPro" id="IPR008265">
    <property type="entry name" value="Lipase_GDSL_AS"/>
</dbReference>
<reference evidence="4 5" key="1">
    <citation type="journal article" date="2021" name="Nat. Commun.">
        <title>Incipient diploidization of the medicinal plant Perilla within 10,000 years.</title>
        <authorList>
            <person name="Zhang Y."/>
            <person name="Shen Q."/>
            <person name="Leng L."/>
            <person name="Zhang D."/>
            <person name="Chen S."/>
            <person name="Shi Y."/>
            <person name="Ning Z."/>
            <person name="Chen S."/>
        </authorList>
    </citation>
    <scope>NUCLEOTIDE SEQUENCE [LARGE SCALE GENOMIC DNA]</scope>
    <source>
        <strain evidence="5">cv. PC099</strain>
    </source>
</reference>
<dbReference type="Proteomes" id="UP001190926">
    <property type="component" value="Unassembled WGS sequence"/>
</dbReference>
<feature type="signal peptide" evidence="3">
    <location>
        <begin position="1"/>
        <end position="27"/>
    </location>
</feature>
<proteinExistence type="inferred from homology"/>
<dbReference type="PANTHER" id="PTHR45642:SF139">
    <property type="entry name" value="SGNH HYDROLASE-TYPE ESTERASE DOMAIN-CONTAINING PROTEIN"/>
    <property type="match status" value="1"/>
</dbReference>
<feature type="chain" id="PRO_5042286223" description="GDSL esterase/lipase" evidence="3">
    <location>
        <begin position="28"/>
        <end position="360"/>
    </location>
</feature>
<keyword evidence="5" id="KW-1185">Reference proteome</keyword>
<dbReference type="InterPro" id="IPR050592">
    <property type="entry name" value="GDSL_lipolytic_enzyme"/>
</dbReference>
<evidence type="ECO:0000313" key="5">
    <source>
        <dbReference type="Proteomes" id="UP001190926"/>
    </source>
</evidence>
<accession>A0AAD4JQP3</accession>
<dbReference type="Pfam" id="PF00657">
    <property type="entry name" value="Lipase_GDSL"/>
    <property type="match status" value="1"/>
</dbReference>